<feature type="domain" description="C2H2-type" evidence="8">
    <location>
        <begin position="425"/>
        <end position="453"/>
    </location>
</feature>
<feature type="compositionally biased region" description="Basic residues" evidence="7">
    <location>
        <begin position="297"/>
        <end position="311"/>
    </location>
</feature>
<keyword evidence="1" id="KW-0479">Metal-binding</keyword>
<evidence type="ECO:0000256" key="5">
    <source>
        <dbReference type="ARBA" id="ARBA00023242"/>
    </source>
</evidence>
<proteinExistence type="predicted"/>
<evidence type="ECO:0000313" key="10">
    <source>
        <dbReference type="Proteomes" id="UP001307889"/>
    </source>
</evidence>
<dbReference type="InterPro" id="IPR036236">
    <property type="entry name" value="Znf_C2H2_sf"/>
</dbReference>
<dbReference type="PANTHER" id="PTHR24393:SF34">
    <property type="entry name" value="PR_SET DOMAIN 13"/>
    <property type="match status" value="1"/>
</dbReference>
<protein>
    <submittedName>
        <fullName evidence="9">Zinc finger protein</fullName>
    </submittedName>
</protein>
<feature type="domain" description="C2H2-type" evidence="8">
    <location>
        <begin position="638"/>
        <end position="665"/>
    </location>
</feature>
<keyword evidence="3 6" id="KW-0863">Zinc-finger</keyword>
<reference evidence="9 10" key="1">
    <citation type="submission" date="2023-09" db="EMBL/GenBank/DDBJ databases">
        <title>Nesidiocoris tenuis whole genome shotgun sequence.</title>
        <authorList>
            <person name="Shibata T."/>
            <person name="Shimoda M."/>
            <person name="Kobayashi T."/>
            <person name="Uehara T."/>
        </authorList>
    </citation>
    <scope>NUCLEOTIDE SEQUENCE [LARGE SCALE GENOMIC DNA]</scope>
    <source>
        <strain evidence="9 10">Japan</strain>
    </source>
</reference>
<gene>
    <name evidence="9" type="ORF">NTJ_03499</name>
</gene>
<evidence type="ECO:0000256" key="6">
    <source>
        <dbReference type="PROSITE-ProRule" id="PRU00042"/>
    </source>
</evidence>
<organism evidence="9 10">
    <name type="scientific">Nesidiocoris tenuis</name>
    <dbReference type="NCBI Taxonomy" id="355587"/>
    <lineage>
        <taxon>Eukaryota</taxon>
        <taxon>Metazoa</taxon>
        <taxon>Ecdysozoa</taxon>
        <taxon>Arthropoda</taxon>
        <taxon>Hexapoda</taxon>
        <taxon>Insecta</taxon>
        <taxon>Pterygota</taxon>
        <taxon>Neoptera</taxon>
        <taxon>Paraneoptera</taxon>
        <taxon>Hemiptera</taxon>
        <taxon>Heteroptera</taxon>
        <taxon>Panheteroptera</taxon>
        <taxon>Cimicomorpha</taxon>
        <taxon>Miridae</taxon>
        <taxon>Dicyphina</taxon>
        <taxon>Nesidiocoris</taxon>
    </lineage>
</organism>
<feature type="domain" description="C2H2-type" evidence="8">
    <location>
        <begin position="581"/>
        <end position="609"/>
    </location>
</feature>
<dbReference type="PANTHER" id="PTHR24393">
    <property type="entry name" value="ZINC FINGER PROTEIN"/>
    <property type="match status" value="1"/>
</dbReference>
<evidence type="ECO:0000256" key="2">
    <source>
        <dbReference type="ARBA" id="ARBA00022737"/>
    </source>
</evidence>
<evidence type="ECO:0000256" key="4">
    <source>
        <dbReference type="ARBA" id="ARBA00022833"/>
    </source>
</evidence>
<feature type="region of interest" description="Disordered" evidence="7">
    <location>
        <begin position="297"/>
        <end position="317"/>
    </location>
</feature>
<keyword evidence="5" id="KW-0539">Nucleus</keyword>
<evidence type="ECO:0000313" key="9">
    <source>
        <dbReference type="EMBL" id="BES90691.1"/>
    </source>
</evidence>
<evidence type="ECO:0000256" key="3">
    <source>
        <dbReference type="ARBA" id="ARBA00022771"/>
    </source>
</evidence>
<dbReference type="PROSITE" id="PS50157">
    <property type="entry name" value="ZINC_FINGER_C2H2_2"/>
    <property type="match status" value="8"/>
</dbReference>
<feature type="domain" description="C2H2-type" evidence="8">
    <location>
        <begin position="553"/>
        <end position="580"/>
    </location>
</feature>
<feature type="domain" description="C2H2-type" evidence="8">
    <location>
        <begin position="321"/>
        <end position="349"/>
    </location>
</feature>
<evidence type="ECO:0000259" key="8">
    <source>
        <dbReference type="PROSITE" id="PS50157"/>
    </source>
</evidence>
<dbReference type="Pfam" id="PF13912">
    <property type="entry name" value="zf-C2H2_6"/>
    <property type="match status" value="1"/>
</dbReference>
<feature type="domain" description="C2H2-type" evidence="8">
    <location>
        <begin position="610"/>
        <end position="637"/>
    </location>
</feature>
<dbReference type="PROSITE" id="PS00028">
    <property type="entry name" value="ZINC_FINGER_C2H2_1"/>
    <property type="match status" value="8"/>
</dbReference>
<evidence type="ECO:0000256" key="7">
    <source>
        <dbReference type="SAM" id="MobiDB-lite"/>
    </source>
</evidence>
<keyword evidence="10" id="KW-1185">Reference proteome</keyword>
<keyword evidence="2" id="KW-0677">Repeat</keyword>
<sequence>MDSSVVQRHPDLIDSIAMEPRLNSSQKMNQNPVVVSEAQASTELIETQYINLHRLPENLQKVQLVSDSLPGDLLSQQVVELTGGSEFIAPVGSQFYDDEFLHQDLTEEDRRLAAALVAVQLVHQQQQKHPILPPDLLKTNALPTLAPIQNVQNDKQPSVTTTMVTSYLQAFDEEDTVPQQLLDSTQNSDRILKIYQSQPVSSASLNANTSTTASLADIRLPALPPLKKVLSNPSMMRTRYDRSVNEPIPEVDVSKDLMLKTHGKLEKSDMICDNSGDPLDNDIDSDYEGDCNLKSSRRSLPHKKRIPRKLKSQQSRNGTKYKCTKCGESFASQTALLFHCSSVHLPSKRTSMFACEICGFQSNHQVRFFEHLKGHYEPSVDQVTDELQSQENFLDYNNTSNNAHPIIHDSFSIKEDPGEASASNITCNQCGRTFRRQKTYEMHMATAHPPIEEFSEPEDMMEGIRHVVNIQSEVDEKDSNWRSSDDLDSITPDIVLDSTKASTEPVSDDMPDSDSEKGKKRKKSAQCPHCPKTFTHRNSLLYHVRSHTGRRPHQCDVCGKGFFAANALRVHMRMHSGDKPYACSACGRNFRQWGDLKYHMTSLHSDTKQYQCEFCGKDFARKYSLIVHRRIHTGEKNYVCEYCRKSFRASSYLVNHRRIHTGEKPYKCDVCHKPFRVKSDMKRHRNTHNKVRTESTVPRQLVVHSVAPSSPETILPEAHETDNLLNNHSLPLNLNMRQEDSTDDLNSYNRDPLARDSTLYVWIPANGESILPD</sequence>
<evidence type="ECO:0000256" key="1">
    <source>
        <dbReference type="ARBA" id="ARBA00022723"/>
    </source>
</evidence>
<feature type="domain" description="C2H2-type" evidence="8">
    <location>
        <begin position="666"/>
        <end position="693"/>
    </location>
</feature>
<dbReference type="InterPro" id="IPR013087">
    <property type="entry name" value="Znf_C2H2_type"/>
</dbReference>
<name>A0ABN7AII8_9HEMI</name>
<dbReference type="EMBL" id="AP028910">
    <property type="protein sequence ID" value="BES90691.1"/>
    <property type="molecule type" value="Genomic_DNA"/>
</dbReference>
<dbReference type="Proteomes" id="UP001307889">
    <property type="component" value="Chromosome 2"/>
</dbReference>
<dbReference type="SMART" id="SM00355">
    <property type="entry name" value="ZnF_C2H2"/>
    <property type="match status" value="9"/>
</dbReference>
<feature type="domain" description="C2H2-type" evidence="8">
    <location>
        <begin position="525"/>
        <end position="552"/>
    </location>
</feature>
<dbReference type="Gene3D" id="3.30.160.60">
    <property type="entry name" value="Classic Zinc Finger"/>
    <property type="match status" value="7"/>
</dbReference>
<dbReference type="Pfam" id="PF00096">
    <property type="entry name" value="zf-C2H2"/>
    <property type="match status" value="7"/>
</dbReference>
<dbReference type="SUPFAM" id="SSF57667">
    <property type="entry name" value="beta-beta-alpha zinc fingers"/>
    <property type="match status" value="3"/>
</dbReference>
<keyword evidence="4" id="KW-0862">Zinc</keyword>
<feature type="region of interest" description="Disordered" evidence="7">
    <location>
        <begin position="475"/>
        <end position="528"/>
    </location>
</feature>
<accession>A0ABN7AII8</accession>